<evidence type="ECO:0000256" key="4">
    <source>
        <dbReference type="ARBA" id="ARBA00022989"/>
    </source>
</evidence>
<evidence type="ECO:0000256" key="2">
    <source>
        <dbReference type="ARBA" id="ARBA00022475"/>
    </source>
</evidence>
<dbReference type="Proteomes" id="UP001239085">
    <property type="component" value="Unassembled WGS sequence"/>
</dbReference>
<dbReference type="Pfam" id="PF02687">
    <property type="entry name" value="FtsX"/>
    <property type="match status" value="1"/>
</dbReference>
<dbReference type="EMBL" id="JAUSXK010000001">
    <property type="protein sequence ID" value="MDQ0645738.1"/>
    <property type="molecule type" value="Genomic_DNA"/>
</dbReference>
<feature type="transmembrane region" description="Helical" evidence="6">
    <location>
        <begin position="409"/>
        <end position="432"/>
    </location>
</feature>
<comment type="subcellular location">
    <subcellularLocation>
        <location evidence="1">Cell membrane</location>
        <topology evidence="1">Multi-pass membrane protein</topology>
    </subcellularLocation>
</comment>
<feature type="transmembrane region" description="Helical" evidence="6">
    <location>
        <begin position="374"/>
        <end position="397"/>
    </location>
</feature>
<keyword evidence="3 6" id="KW-0812">Transmembrane</keyword>
<evidence type="ECO:0000259" key="7">
    <source>
        <dbReference type="Pfam" id="PF02687"/>
    </source>
</evidence>
<feature type="transmembrane region" description="Helical" evidence="6">
    <location>
        <begin position="15"/>
        <end position="37"/>
    </location>
</feature>
<dbReference type="InterPro" id="IPR003838">
    <property type="entry name" value="ABC3_permease_C"/>
</dbReference>
<evidence type="ECO:0000256" key="6">
    <source>
        <dbReference type="SAM" id="Phobius"/>
    </source>
</evidence>
<feature type="transmembrane region" description="Helical" evidence="6">
    <location>
        <begin position="320"/>
        <end position="342"/>
    </location>
</feature>
<name>A0ABU0PEI7_9MICO</name>
<dbReference type="RefSeq" id="WP_307364294.1">
    <property type="nucleotide sequence ID" value="NZ_JAUSXK010000001.1"/>
</dbReference>
<keyword evidence="2" id="KW-1003">Cell membrane</keyword>
<evidence type="ECO:0000313" key="8">
    <source>
        <dbReference type="EMBL" id="MDQ0645738.1"/>
    </source>
</evidence>
<protein>
    <submittedName>
        <fullName evidence="8">ABC transport system permease protein</fullName>
    </submittedName>
</protein>
<keyword evidence="9" id="KW-1185">Reference proteome</keyword>
<accession>A0ABU0PEI7</accession>
<reference evidence="8 9" key="1">
    <citation type="submission" date="2023-07" db="EMBL/GenBank/DDBJ databases">
        <title>Comparative genomics of wheat-associated soil bacteria to identify genetic determinants of phenazine resistance.</title>
        <authorList>
            <person name="Mouncey N."/>
        </authorList>
    </citation>
    <scope>NUCLEOTIDE SEQUENCE [LARGE SCALE GENOMIC DNA]</scope>
    <source>
        <strain evidence="8 9">W2I7</strain>
    </source>
</reference>
<evidence type="ECO:0000313" key="9">
    <source>
        <dbReference type="Proteomes" id="UP001239085"/>
    </source>
</evidence>
<feature type="transmembrane region" description="Helical" evidence="6">
    <location>
        <begin position="194"/>
        <end position="214"/>
    </location>
</feature>
<sequence length="442" mass="45756">MIRLVFGDLLAQSRVWTGMTAVVVATGFVAAIAAGLIETGAVHGGKVQEGLSSTSGAVIIFTTATALIVLSGAANLTVSLQQRGYALWQVVGIRPALVGLVVYVQLGIVALVGAGAGLLIALPAFPVLFGYVFRTWDGMQGISLHLGGMSAIWVLLSVLGVVLLGGLRGARRASRVPPVEVLREPEMPRARVEWFRYLLLAAALFGLLSVIMNLRRDASLAATSGTGLFLTPLIAVVFAAAGPLLYPVVLRAWTALVPRNVSASWFFARHSARFRLSRSSAAIGPLMVAIALTGGLYTLARSIDAAQHRSSGTLAPEGVVILLGGPLLLAAVAAAATVFMSGQAREREFALLQAAGATRAMILLASLWEALIYAFTAAMLGGLATVIGGVIIADVLGLDAPVITMESSLVVAVGGFAALLIATIAPTCAALRHDIPRTLAVE</sequence>
<evidence type="ECO:0000256" key="3">
    <source>
        <dbReference type="ARBA" id="ARBA00022692"/>
    </source>
</evidence>
<feature type="transmembrane region" description="Helical" evidence="6">
    <location>
        <begin position="226"/>
        <end position="246"/>
    </location>
</feature>
<feature type="transmembrane region" description="Helical" evidence="6">
    <location>
        <begin position="110"/>
        <end position="132"/>
    </location>
</feature>
<keyword evidence="4 6" id="KW-1133">Transmembrane helix</keyword>
<evidence type="ECO:0000256" key="5">
    <source>
        <dbReference type="ARBA" id="ARBA00023136"/>
    </source>
</evidence>
<comment type="caution">
    <text evidence="8">The sequence shown here is derived from an EMBL/GenBank/DDBJ whole genome shotgun (WGS) entry which is preliminary data.</text>
</comment>
<evidence type="ECO:0000256" key="1">
    <source>
        <dbReference type="ARBA" id="ARBA00004651"/>
    </source>
</evidence>
<keyword evidence="5 6" id="KW-0472">Membrane</keyword>
<feature type="transmembrane region" description="Helical" evidence="6">
    <location>
        <begin position="280"/>
        <end position="300"/>
    </location>
</feature>
<feature type="domain" description="ABC3 transporter permease C-terminal" evidence="7">
    <location>
        <begin position="327"/>
        <end position="432"/>
    </location>
</feature>
<gene>
    <name evidence="8" type="ORF">QFZ46_003898</name>
</gene>
<feature type="transmembrane region" description="Helical" evidence="6">
    <location>
        <begin position="57"/>
        <end position="78"/>
    </location>
</feature>
<feature type="transmembrane region" description="Helical" evidence="6">
    <location>
        <begin position="144"/>
        <end position="167"/>
    </location>
</feature>
<organism evidence="8 9">
    <name type="scientific">Microbacterium murale</name>
    <dbReference type="NCBI Taxonomy" id="1081040"/>
    <lineage>
        <taxon>Bacteria</taxon>
        <taxon>Bacillati</taxon>
        <taxon>Actinomycetota</taxon>
        <taxon>Actinomycetes</taxon>
        <taxon>Micrococcales</taxon>
        <taxon>Microbacteriaceae</taxon>
        <taxon>Microbacterium</taxon>
    </lineage>
</organism>
<proteinExistence type="predicted"/>